<dbReference type="Gene3D" id="1.10.10.10">
    <property type="entry name" value="Winged helix-like DNA-binding domain superfamily/Winged helix DNA-binding domain"/>
    <property type="match status" value="1"/>
</dbReference>
<comment type="caution">
    <text evidence="1">The sequence shown here is derived from an EMBL/GenBank/DDBJ whole genome shotgun (WGS) entry which is preliminary data.</text>
</comment>
<evidence type="ECO:0000313" key="2">
    <source>
        <dbReference type="Proteomes" id="UP001241537"/>
    </source>
</evidence>
<dbReference type="InterPro" id="IPR013324">
    <property type="entry name" value="RNA_pol_sigma_r3/r4-like"/>
</dbReference>
<keyword evidence="1" id="KW-0240">DNA-directed RNA polymerase</keyword>
<sequence length="161" mass="18895">MKYDVVSTIILYYYNIPQKRKMFQKEQLDIDNKYPYLSAVNVDGMPHGSSTSDPAANVAIQRLGDIESRTRLKEIDDSLKVLFMDEKHIRHCIDMIHARYKKLILWRYGGQENWVQISNKLNVSESTARLWHRMALIRLGEMLERVNGIREIEVRARDAEA</sequence>
<keyword evidence="2" id="KW-1185">Reference proteome</keyword>
<dbReference type="Proteomes" id="UP001241537">
    <property type="component" value="Unassembled WGS sequence"/>
</dbReference>
<evidence type="ECO:0000313" key="1">
    <source>
        <dbReference type="EMBL" id="MDQ0153426.1"/>
    </source>
</evidence>
<accession>A0AAE3VBV3</accession>
<organism evidence="1 2">
    <name type="scientific">Moryella indoligenes</name>
    <dbReference type="NCBI Taxonomy" id="371674"/>
    <lineage>
        <taxon>Bacteria</taxon>
        <taxon>Bacillati</taxon>
        <taxon>Bacillota</taxon>
        <taxon>Clostridia</taxon>
        <taxon>Lachnospirales</taxon>
        <taxon>Lachnospiraceae</taxon>
        <taxon>Moryella</taxon>
    </lineage>
</organism>
<dbReference type="AlphaFoldDB" id="A0AAE3VBV3"/>
<dbReference type="RefSeq" id="WP_307255381.1">
    <property type="nucleotide sequence ID" value="NZ_JAUSTO010000019.1"/>
</dbReference>
<protein>
    <submittedName>
        <fullName evidence="1">DNA-directed RNA polymerase specialized sigma24 family protein</fullName>
    </submittedName>
</protein>
<dbReference type="GO" id="GO:0000428">
    <property type="term" value="C:DNA-directed RNA polymerase complex"/>
    <property type="evidence" value="ECO:0007669"/>
    <property type="project" value="UniProtKB-KW"/>
</dbReference>
<dbReference type="SUPFAM" id="SSF88659">
    <property type="entry name" value="Sigma3 and sigma4 domains of RNA polymerase sigma factors"/>
    <property type="match status" value="1"/>
</dbReference>
<dbReference type="InterPro" id="IPR036388">
    <property type="entry name" value="WH-like_DNA-bd_sf"/>
</dbReference>
<keyword evidence="1" id="KW-0804">Transcription</keyword>
<proteinExistence type="predicted"/>
<reference evidence="1" key="1">
    <citation type="submission" date="2023-07" db="EMBL/GenBank/DDBJ databases">
        <title>Genomic Encyclopedia of Type Strains, Phase IV (KMG-IV): sequencing the most valuable type-strain genomes for metagenomic binning, comparative biology and taxonomic classification.</title>
        <authorList>
            <person name="Goeker M."/>
        </authorList>
    </citation>
    <scope>NUCLEOTIDE SEQUENCE</scope>
    <source>
        <strain evidence="1">DSM 19659</strain>
    </source>
</reference>
<name>A0AAE3VBV3_9FIRM</name>
<gene>
    <name evidence="1" type="ORF">J2S20_002146</name>
</gene>
<dbReference type="EMBL" id="JAUSTO010000019">
    <property type="protein sequence ID" value="MDQ0153426.1"/>
    <property type="molecule type" value="Genomic_DNA"/>
</dbReference>